<dbReference type="PROSITE" id="PS51273">
    <property type="entry name" value="GATASE_TYPE_1"/>
    <property type="match status" value="1"/>
</dbReference>
<dbReference type="Gene3D" id="3.40.50.880">
    <property type="match status" value="1"/>
</dbReference>
<comment type="catalytic activity">
    <reaction evidence="9">
        <text>chorismate + L-glutamine = anthranilate + pyruvate + L-glutamate + H(+)</text>
        <dbReference type="Rhea" id="RHEA:21732"/>
        <dbReference type="ChEBI" id="CHEBI:15361"/>
        <dbReference type="ChEBI" id="CHEBI:15378"/>
        <dbReference type="ChEBI" id="CHEBI:16567"/>
        <dbReference type="ChEBI" id="CHEBI:29748"/>
        <dbReference type="ChEBI" id="CHEBI:29985"/>
        <dbReference type="ChEBI" id="CHEBI:58359"/>
        <dbReference type="EC" id="4.1.3.27"/>
    </reaction>
</comment>
<keyword evidence="12" id="KW-0808">Transferase</keyword>
<dbReference type="GO" id="GO:0046656">
    <property type="term" value="P:folic acid biosynthetic process"/>
    <property type="evidence" value="ECO:0007669"/>
    <property type="project" value="UniProtKB-KW"/>
</dbReference>
<dbReference type="PRINTS" id="PR00097">
    <property type="entry name" value="ANTSNTHASEII"/>
</dbReference>
<dbReference type="EMBL" id="KX284724">
    <property type="protein sequence ID" value="AOM67371.1"/>
    <property type="molecule type" value="Genomic_DNA"/>
</dbReference>
<accession>A0A1C9CG64</accession>
<dbReference type="InterPro" id="IPR029062">
    <property type="entry name" value="Class_I_gatase-like"/>
</dbReference>
<evidence type="ECO:0000256" key="9">
    <source>
        <dbReference type="ARBA" id="ARBA00047683"/>
    </source>
</evidence>
<dbReference type="AlphaFoldDB" id="A0A1C9CG64"/>
<keyword evidence="6" id="KW-0456">Lyase</keyword>
<dbReference type="Pfam" id="PF00117">
    <property type="entry name" value="GATase"/>
    <property type="match status" value="1"/>
</dbReference>
<dbReference type="GO" id="GO:0000162">
    <property type="term" value="P:L-tryptophan biosynthetic process"/>
    <property type="evidence" value="ECO:0007669"/>
    <property type="project" value="TreeGrafter"/>
</dbReference>
<dbReference type="InterPro" id="IPR006221">
    <property type="entry name" value="TrpG/PapA_dom"/>
</dbReference>
<dbReference type="GO" id="GO:0046820">
    <property type="term" value="F:4-amino-4-deoxychorismate synthase activity"/>
    <property type="evidence" value="ECO:0007669"/>
    <property type="project" value="UniProtKB-EC"/>
</dbReference>
<gene>
    <name evidence="12" type="primary">GATase</name>
    <name evidence="12" type="ORF">Hrub_127</name>
</gene>
<keyword evidence="5 12" id="KW-0315">Glutamine amidotransferase</keyword>
<feature type="domain" description="Glutamine amidotransferase" evidence="10">
    <location>
        <begin position="467"/>
        <end position="643"/>
    </location>
</feature>
<sequence length="645" mass="74829">MTYLIYIAISRYVNNFINGNILFKELMKINVNSPFALIQKLDSDEFLYLDGEIKLLDNINQIKTPPSQNFNKARSKYTSLTMVPFHQAYEKGYRVHRSDDKIISLNIKSSNYCSFVEVLDSFQWTEFSLQDLNFEISNIEYKNLIQKIIGQEIANGEGCNFVIPRNIRGKIEDVDIHQVLTIFASLVKQDYGTYWKFIFYTGDRYFIGSTPERHLEIIDDEVRMNPVSGTLFKKEYFKNKALFKRDLISFLNDSKEINELFMVLEEELKMMCKIQKKGGMVIGPILKEMSKLIHTEYLLNGIYDKDNLSILDILRESLFATTVTGSPLENAFNIIHKYEQSPRKYYGSSVVLIGTNSEGKQTLDSPILIRTLDIKKSGYVFLGVGSTLVKDSDSQKELEETFVKSEALLNSLYQNNEVKIPRVLSNCMNDDDIHLNLQKRNQELSKFWFFQQHNSLINQIFSDKKVVIVNNEDDFCYMLAHLLNKMGFNVRIISYRAFSVDIDTDVYIIGPGPGNPNDSHSYKMSHITSIISQIQDKKFLAICLGHQLLCKLKGFNCRKLSTPMQGEKKLVHYFGKQYLLGFYNTFIPRYQKLEEYKNSLQFSLDENCNIIALRGNNFTSMQFHPESILSEYGYDILRQELIRIL</sequence>
<dbReference type="Gene3D" id="3.60.120.10">
    <property type="entry name" value="Anthranilate synthase"/>
    <property type="match status" value="1"/>
</dbReference>
<comment type="catalytic activity">
    <reaction evidence="1">
        <text>chorismate + L-glutamine = 4-amino-4-deoxychorismate + L-glutamate</text>
        <dbReference type="Rhea" id="RHEA:11672"/>
        <dbReference type="ChEBI" id="CHEBI:29748"/>
        <dbReference type="ChEBI" id="CHEBI:29985"/>
        <dbReference type="ChEBI" id="CHEBI:58359"/>
        <dbReference type="ChEBI" id="CHEBI:58406"/>
        <dbReference type="EC" id="2.6.1.85"/>
    </reaction>
</comment>
<dbReference type="UniPathway" id="UPA00077">
    <property type="reaction ID" value="UER00149"/>
</dbReference>
<evidence type="ECO:0000256" key="7">
    <source>
        <dbReference type="ARBA" id="ARBA00031329"/>
    </source>
</evidence>
<dbReference type="CDD" id="cd01743">
    <property type="entry name" value="GATase1_Anthranilate_Synthase"/>
    <property type="match status" value="1"/>
</dbReference>
<evidence type="ECO:0000313" key="12">
    <source>
        <dbReference type="EMBL" id="AOM67371.1"/>
    </source>
</evidence>
<keyword evidence="4" id="KW-0289">Folate biosynthesis</keyword>
<evidence type="ECO:0000259" key="10">
    <source>
        <dbReference type="Pfam" id="PF00117"/>
    </source>
</evidence>
<evidence type="ECO:0000256" key="4">
    <source>
        <dbReference type="ARBA" id="ARBA00022909"/>
    </source>
</evidence>
<evidence type="ECO:0000256" key="8">
    <source>
        <dbReference type="ARBA" id="ARBA00031904"/>
    </source>
</evidence>
<dbReference type="PANTHER" id="PTHR11236:SF49">
    <property type="entry name" value="ANTHRANILATE SYNTHASE COMPONENT 1"/>
    <property type="match status" value="1"/>
</dbReference>
<organism evidence="12">
    <name type="scientific">Hildenbrandia rubra</name>
    <dbReference type="NCBI Taxonomy" id="31481"/>
    <lineage>
        <taxon>Eukaryota</taxon>
        <taxon>Rhodophyta</taxon>
        <taxon>Florideophyceae</taxon>
        <taxon>Hildenbrandiophycidae</taxon>
        <taxon>Hildenbrandiales</taxon>
        <taxon>Hildenbrandiaceae</taxon>
        <taxon>Hildenbrandia</taxon>
    </lineage>
</organism>
<dbReference type="GO" id="GO:0046654">
    <property type="term" value="P:tetrahydrofolate biosynthetic process"/>
    <property type="evidence" value="ECO:0007669"/>
    <property type="project" value="UniProtKB-UniPathway"/>
</dbReference>
<evidence type="ECO:0000256" key="5">
    <source>
        <dbReference type="ARBA" id="ARBA00022962"/>
    </source>
</evidence>
<geneLocation type="plastid" evidence="12"/>
<evidence type="ECO:0000256" key="6">
    <source>
        <dbReference type="ARBA" id="ARBA00023239"/>
    </source>
</evidence>
<dbReference type="SUPFAM" id="SSF52317">
    <property type="entry name" value="Class I glutamine amidotransferase-like"/>
    <property type="match status" value="1"/>
</dbReference>
<evidence type="ECO:0000259" key="11">
    <source>
        <dbReference type="Pfam" id="PF00425"/>
    </source>
</evidence>
<dbReference type="InterPro" id="IPR005801">
    <property type="entry name" value="ADC_synthase"/>
</dbReference>
<comment type="pathway">
    <text evidence="2">Cofactor biosynthesis; tetrahydrofolate biosynthesis; 4-aminobenzoate from chorismate: step 1/2.</text>
</comment>
<dbReference type="GeneID" id="29070035"/>
<dbReference type="InterPro" id="IPR017926">
    <property type="entry name" value="GATASE"/>
</dbReference>
<name>A0A1C9CG64_9FLOR</name>
<proteinExistence type="predicted"/>
<evidence type="ECO:0000256" key="3">
    <source>
        <dbReference type="ARBA" id="ARBA00012266"/>
    </source>
</evidence>
<dbReference type="InterPro" id="IPR015890">
    <property type="entry name" value="Chorismate_C"/>
</dbReference>
<dbReference type="InterPro" id="IPR019999">
    <property type="entry name" value="Anth_synth_I-like"/>
</dbReference>
<dbReference type="Pfam" id="PF00425">
    <property type="entry name" value="Chorismate_bind"/>
    <property type="match status" value="1"/>
</dbReference>
<dbReference type="GO" id="GO:0004049">
    <property type="term" value="F:anthranilate synthase activity"/>
    <property type="evidence" value="ECO:0007669"/>
    <property type="project" value="UniProtKB-EC"/>
</dbReference>
<evidence type="ECO:0000256" key="1">
    <source>
        <dbReference type="ARBA" id="ARBA00001000"/>
    </source>
</evidence>
<evidence type="ECO:0000256" key="2">
    <source>
        <dbReference type="ARBA" id="ARBA00005009"/>
    </source>
</evidence>
<dbReference type="SUPFAM" id="SSF56322">
    <property type="entry name" value="ADC synthase"/>
    <property type="match status" value="1"/>
</dbReference>
<dbReference type="RefSeq" id="YP_009294129.1">
    <property type="nucleotide sequence ID" value="NC_031146.1"/>
</dbReference>
<reference evidence="12" key="1">
    <citation type="journal article" date="2016" name="BMC Biol.">
        <title>Parallel evolution of highly conserved plastid genome architecture in red seaweeds and seed plants.</title>
        <authorList>
            <person name="Lee J."/>
            <person name="Cho C.H."/>
            <person name="Park S.I."/>
            <person name="Choi J.W."/>
            <person name="Song H.S."/>
            <person name="West J.A."/>
            <person name="Bhattacharya D."/>
            <person name="Yoon H.S."/>
        </authorList>
    </citation>
    <scope>NUCLEOTIDE SEQUENCE</scope>
</reference>
<keyword evidence="12" id="KW-0934">Plastid</keyword>
<feature type="domain" description="Chorismate-utilising enzyme C-terminal" evidence="11">
    <location>
        <begin position="140"/>
        <end position="404"/>
    </location>
</feature>
<dbReference type="PRINTS" id="PR00096">
    <property type="entry name" value="GATASE"/>
</dbReference>
<dbReference type="PANTHER" id="PTHR11236">
    <property type="entry name" value="AMINOBENZOATE/ANTHRANILATE SYNTHASE"/>
    <property type="match status" value="1"/>
</dbReference>
<dbReference type="EC" id="4.1.3.27" evidence="3"/>
<protein>
    <recommendedName>
        <fullName evidence="3">anthranilate synthase</fullName>
        <ecNumber evidence="3">4.1.3.27</ecNumber>
    </recommendedName>
    <alternativeName>
        <fullName evidence="7">Para-aminobenzoate synthase</fullName>
    </alternativeName>
    <alternativeName>
        <fullName evidence="8">p-aminobenzoic acid synthase</fullName>
    </alternativeName>
</protein>